<dbReference type="PANTHER" id="PTHR43179">
    <property type="entry name" value="RHAMNOSYLTRANSFERASE WBBL"/>
    <property type="match status" value="1"/>
</dbReference>
<keyword evidence="2" id="KW-0808">Transferase</keyword>
<dbReference type="EMBL" id="JAYMCU010000071">
    <property type="protein sequence ID" value="MEC3938882.1"/>
    <property type="molecule type" value="Genomic_DNA"/>
</dbReference>
<evidence type="ECO:0000313" key="2">
    <source>
        <dbReference type="EMBL" id="MEC3938882.1"/>
    </source>
</evidence>
<protein>
    <submittedName>
        <fullName evidence="2">Glycosyltransferase family 2 protein</fullName>
        <ecNumber evidence="2">2.4.-.-</ecNumber>
    </submittedName>
</protein>
<organism evidence="2 3">
    <name type="scientific">Leclercia adecarboxylata</name>
    <dbReference type="NCBI Taxonomy" id="83655"/>
    <lineage>
        <taxon>Bacteria</taxon>
        <taxon>Pseudomonadati</taxon>
        <taxon>Pseudomonadota</taxon>
        <taxon>Gammaproteobacteria</taxon>
        <taxon>Enterobacterales</taxon>
        <taxon>Enterobacteriaceae</taxon>
        <taxon>Leclercia</taxon>
    </lineage>
</organism>
<sequence>MIKGLIKSKSIKNTKKDVLKLDIQRQPVTIKDLDKDQVHHLKIDKAITCGSRAIIVGWCSLPKAIFCTDANAKIDSVDWHMRDDVTVNLGLSEGKEYGFAILLETYSSSELIKVGVISNSDKEPSTLFDINTESLLPVDFDVTAIEFGMLKHISCPYSPGQLEFSNYMSAIPVEKGECSFARAYLEAVVVCEGTNEGIVVGWLVQAPGTQVWLEDEEGKTFSIDHAFRLDRADVRNAIAQKVNFSVVNSGFCCHIKGIKADSKIQLKALGEDGIYLIAEYICQPLSSDPIEAARWLSSVNIPQNRLHERMRKVDGPLLTQLMNLRQAQWENLPIYVRDLGKIPASPKVSVIIPLYGRTDFIEHQLMEFAEDEWFKRHVELIYVLDDPRLVEGFPTQAEALYRIYNIPFKYVWGSVNRGFSGANNLGTLQANGEYLLYLNSDAFPRQSGWVEKLMMELEQNPNIGAIAPRLLFADGGIQHAGMEFLRREELGIWINHHPRMGLDPALDPHKKITAVPSVTGACLMVRRKDFDAVDGWDTGYLIGDFEDSDLCLKLRSAGFAIGYLPSVELTHLERQSFKLLGGGDFRTYVVILNAARHQNRWLTLLNNEQSVTISINKLAEAN</sequence>
<name>A0ABU6IBC1_9ENTR</name>
<evidence type="ECO:0000313" key="3">
    <source>
        <dbReference type="Proteomes" id="UP001357437"/>
    </source>
</evidence>
<proteinExistence type="predicted"/>
<keyword evidence="3" id="KW-1185">Reference proteome</keyword>
<keyword evidence="2" id="KW-0328">Glycosyltransferase</keyword>
<dbReference type="EC" id="2.4.-.-" evidence="2"/>
<dbReference type="Gene3D" id="3.90.550.10">
    <property type="entry name" value="Spore Coat Polysaccharide Biosynthesis Protein SpsA, Chain A"/>
    <property type="match status" value="1"/>
</dbReference>
<dbReference type="SUPFAM" id="SSF53448">
    <property type="entry name" value="Nucleotide-diphospho-sugar transferases"/>
    <property type="match status" value="1"/>
</dbReference>
<evidence type="ECO:0000259" key="1">
    <source>
        <dbReference type="Pfam" id="PF00535"/>
    </source>
</evidence>
<dbReference type="InterPro" id="IPR001173">
    <property type="entry name" value="Glyco_trans_2-like"/>
</dbReference>
<dbReference type="PANTHER" id="PTHR43179:SF7">
    <property type="entry name" value="RHAMNOSYLTRANSFERASE WBBL"/>
    <property type="match status" value="1"/>
</dbReference>
<accession>A0ABU6IBC1</accession>
<comment type="caution">
    <text evidence="2">The sequence shown here is derived from an EMBL/GenBank/DDBJ whole genome shotgun (WGS) entry which is preliminary data.</text>
</comment>
<reference evidence="2 3" key="1">
    <citation type="submission" date="2024-01" db="EMBL/GenBank/DDBJ databases">
        <title>Comparative Genomics of Leclercia adecarboxylata Strains Isolated from Several Sources.</title>
        <authorList>
            <person name="Yescas-Zazueta V."/>
            <person name="Balbuena-Alonso M.G."/>
            <person name="Valencia D."/>
            <person name="Mendez-Pfeiffer P.A."/>
            <person name="Ballesteros-Monrreal M.G."/>
            <person name="Rocha-Gracia R.D.C."/>
            <person name="Barrios-Villa E."/>
        </authorList>
    </citation>
    <scope>NUCLEOTIDE SEQUENCE [LARGE SCALE GENOMIC DNA]</scope>
    <source>
        <strain evidence="2 3">33MEM</strain>
    </source>
</reference>
<dbReference type="Pfam" id="PF00535">
    <property type="entry name" value="Glycos_transf_2"/>
    <property type="match status" value="1"/>
</dbReference>
<feature type="domain" description="Glycosyltransferase 2-like" evidence="1">
    <location>
        <begin position="349"/>
        <end position="528"/>
    </location>
</feature>
<dbReference type="RefSeq" id="WP_191968291.1">
    <property type="nucleotide sequence ID" value="NZ_CBCYJT010000017.1"/>
</dbReference>
<dbReference type="InterPro" id="IPR029044">
    <property type="entry name" value="Nucleotide-diphossugar_trans"/>
</dbReference>
<dbReference type="Proteomes" id="UP001357437">
    <property type="component" value="Unassembled WGS sequence"/>
</dbReference>
<dbReference type="GO" id="GO:0016757">
    <property type="term" value="F:glycosyltransferase activity"/>
    <property type="evidence" value="ECO:0007669"/>
    <property type="project" value="UniProtKB-KW"/>
</dbReference>
<gene>
    <name evidence="2" type="ORF">VOF76_22295</name>
</gene>